<accession>A0A7J8IC17</accession>
<name>A0A7J8IC17_MOLMO</name>
<dbReference type="EMBL" id="JACASF010000004">
    <property type="protein sequence ID" value="KAF6481790.1"/>
    <property type="molecule type" value="Genomic_DNA"/>
</dbReference>
<evidence type="ECO:0000313" key="2">
    <source>
        <dbReference type="EMBL" id="KAF6481790.1"/>
    </source>
</evidence>
<evidence type="ECO:0000256" key="1">
    <source>
        <dbReference type="SAM" id="MobiDB-lite"/>
    </source>
</evidence>
<evidence type="ECO:0000313" key="3">
    <source>
        <dbReference type="Proteomes" id="UP000550707"/>
    </source>
</evidence>
<keyword evidence="3" id="KW-1185">Reference proteome</keyword>
<feature type="region of interest" description="Disordered" evidence="1">
    <location>
        <begin position="88"/>
        <end position="149"/>
    </location>
</feature>
<dbReference type="Proteomes" id="UP000550707">
    <property type="component" value="Unassembled WGS sequence"/>
</dbReference>
<proteinExistence type="predicted"/>
<sequence length="149" mass="16573">MQDLRSIPNTHAPNYQDPLYLEDQMPRHRPPIGEWAEPLSCPKRAGFLHASCGFPHGSASGLQTVNAKLCFLGLPLLHAGFRAGGLQDTDTEDECWSDTEVVPQPPSRLREKPLSRSQSLRMVKKKPLGTSRSLKVRTRKKTVPSDMSS</sequence>
<gene>
    <name evidence="2" type="ORF">HJG59_015467</name>
</gene>
<reference evidence="2 3" key="1">
    <citation type="journal article" date="2020" name="Nature">
        <title>Six reference-quality genomes reveal evolution of bat adaptations.</title>
        <authorList>
            <person name="Jebb D."/>
            <person name="Huang Z."/>
            <person name="Pippel M."/>
            <person name="Hughes G.M."/>
            <person name="Lavrichenko K."/>
            <person name="Devanna P."/>
            <person name="Winkler S."/>
            <person name="Jermiin L.S."/>
            <person name="Skirmuntt E.C."/>
            <person name="Katzourakis A."/>
            <person name="Burkitt-Gray L."/>
            <person name="Ray D.A."/>
            <person name="Sullivan K.A.M."/>
            <person name="Roscito J.G."/>
            <person name="Kirilenko B.M."/>
            <person name="Davalos L.M."/>
            <person name="Corthals A.P."/>
            <person name="Power M.L."/>
            <person name="Jones G."/>
            <person name="Ransome R.D."/>
            <person name="Dechmann D.K.N."/>
            <person name="Locatelli A.G."/>
            <person name="Puechmaille S.J."/>
            <person name="Fedrigo O."/>
            <person name="Jarvis E.D."/>
            <person name="Hiller M."/>
            <person name="Vernes S.C."/>
            <person name="Myers E.W."/>
            <person name="Teeling E.C."/>
        </authorList>
    </citation>
    <scope>NUCLEOTIDE SEQUENCE [LARGE SCALE GENOMIC DNA]</scope>
    <source>
        <strain evidence="2">MMolMol1</strain>
        <tissue evidence="2">Muscle</tissue>
    </source>
</reference>
<organism evidence="2 3">
    <name type="scientific">Molossus molossus</name>
    <name type="common">Pallas' mastiff bat</name>
    <name type="synonym">Vespertilio molossus</name>
    <dbReference type="NCBI Taxonomy" id="27622"/>
    <lineage>
        <taxon>Eukaryota</taxon>
        <taxon>Metazoa</taxon>
        <taxon>Chordata</taxon>
        <taxon>Craniata</taxon>
        <taxon>Vertebrata</taxon>
        <taxon>Euteleostomi</taxon>
        <taxon>Mammalia</taxon>
        <taxon>Eutheria</taxon>
        <taxon>Laurasiatheria</taxon>
        <taxon>Chiroptera</taxon>
        <taxon>Yangochiroptera</taxon>
        <taxon>Molossidae</taxon>
        <taxon>Molossus</taxon>
    </lineage>
</organism>
<keyword evidence="2" id="KW-0675">Receptor</keyword>
<dbReference type="AlphaFoldDB" id="A0A7J8IC17"/>
<comment type="caution">
    <text evidence="2">The sequence shown here is derived from an EMBL/GenBank/DDBJ whole genome shotgun (WGS) entry which is preliminary data.</text>
</comment>
<protein>
    <submittedName>
        <fullName evidence="2">Receptor accessory protein 4</fullName>
    </submittedName>
</protein>